<dbReference type="Proteomes" id="UP000824070">
    <property type="component" value="Unassembled WGS sequence"/>
</dbReference>
<comment type="caution">
    <text evidence="2">The sequence shown here is derived from an EMBL/GenBank/DDBJ whole genome shotgun (WGS) entry which is preliminary data.</text>
</comment>
<keyword evidence="1" id="KW-0472">Membrane</keyword>
<accession>A0A9D1LP67</accession>
<evidence type="ECO:0000313" key="3">
    <source>
        <dbReference type="Proteomes" id="UP000824070"/>
    </source>
</evidence>
<evidence type="ECO:0000256" key="1">
    <source>
        <dbReference type="SAM" id="Phobius"/>
    </source>
</evidence>
<gene>
    <name evidence="2" type="ORF">IAC52_03815</name>
</gene>
<feature type="transmembrane region" description="Helical" evidence="1">
    <location>
        <begin position="20"/>
        <end position="42"/>
    </location>
</feature>
<sequence length="63" mass="6974">MGLCKLSQEEMDGIRPGEALTLTTVFVVFTVVILTIVAYRLFVGGESKVSLPGGYKFEWELHP</sequence>
<reference evidence="2" key="1">
    <citation type="submission" date="2020-10" db="EMBL/GenBank/DDBJ databases">
        <authorList>
            <person name="Gilroy R."/>
        </authorList>
    </citation>
    <scope>NUCLEOTIDE SEQUENCE</scope>
    <source>
        <strain evidence="2">ChiGjej1B1-22543</strain>
    </source>
</reference>
<name>A0A9D1LP67_9FIRM</name>
<dbReference type="AlphaFoldDB" id="A0A9D1LP67"/>
<proteinExistence type="predicted"/>
<keyword evidence="1" id="KW-0812">Transmembrane</keyword>
<organism evidence="2 3">
    <name type="scientific">Candidatus Alloenteromonas pullicola</name>
    <dbReference type="NCBI Taxonomy" id="2840784"/>
    <lineage>
        <taxon>Bacteria</taxon>
        <taxon>Bacillati</taxon>
        <taxon>Bacillota</taxon>
        <taxon>Bacillota incertae sedis</taxon>
        <taxon>Candidatus Alloenteromonas</taxon>
    </lineage>
</organism>
<protein>
    <submittedName>
        <fullName evidence="2">Uncharacterized protein</fullName>
    </submittedName>
</protein>
<keyword evidence="1" id="KW-1133">Transmembrane helix</keyword>
<evidence type="ECO:0000313" key="2">
    <source>
        <dbReference type="EMBL" id="HIU45405.1"/>
    </source>
</evidence>
<dbReference type="EMBL" id="DVMV01000028">
    <property type="protein sequence ID" value="HIU45405.1"/>
    <property type="molecule type" value="Genomic_DNA"/>
</dbReference>
<reference evidence="2" key="2">
    <citation type="journal article" date="2021" name="PeerJ">
        <title>Extensive microbial diversity within the chicken gut microbiome revealed by metagenomics and culture.</title>
        <authorList>
            <person name="Gilroy R."/>
            <person name="Ravi A."/>
            <person name="Getino M."/>
            <person name="Pursley I."/>
            <person name="Horton D.L."/>
            <person name="Alikhan N.F."/>
            <person name="Baker D."/>
            <person name="Gharbi K."/>
            <person name="Hall N."/>
            <person name="Watson M."/>
            <person name="Adriaenssens E.M."/>
            <person name="Foster-Nyarko E."/>
            <person name="Jarju S."/>
            <person name="Secka A."/>
            <person name="Antonio M."/>
            <person name="Oren A."/>
            <person name="Chaudhuri R.R."/>
            <person name="La Ragione R."/>
            <person name="Hildebrand F."/>
            <person name="Pallen M.J."/>
        </authorList>
    </citation>
    <scope>NUCLEOTIDE SEQUENCE</scope>
    <source>
        <strain evidence="2">ChiGjej1B1-22543</strain>
    </source>
</reference>